<evidence type="ECO:0000256" key="9">
    <source>
        <dbReference type="ARBA" id="ARBA00022989"/>
    </source>
</evidence>
<reference evidence="22" key="2">
    <citation type="submission" date="2025-08" db="UniProtKB">
        <authorList>
            <consortium name="Ensembl"/>
        </authorList>
    </citation>
    <scope>IDENTIFICATION</scope>
</reference>
<evidence type="ECO:0000313" key="23">
    <source>
        <dbReference type="Proteomes" id="UP000001646"/>
    </source>
</evidence>
<dbReference type="PANTHER" id="PTHR24416">
    <property type="entry name" value="TYROSINE-PROTEIN KINASE RECEPTOR"/>
    <property type="match status" value="1"/>
</dbReference>
<comment type="subcellular location">
    <subcellularLocation>
        <location evidence="1">Cell membrane</location>
        <topology evidence="1">Single-pass type I membrane protein</topology>
    </subcellularLocation>
</comment>
<keyword evidence="4 17" id="KW-0812">Transmembrane</keyword>
<organism evidence="22 23">
    <name type="scientific">Anolis carolinensis</name>
    <name type="common">Green anole</name>
    <name type="synonym">American chameleon</name>
    <dbReference type="NCBI Taxonomy" id="28377"/>
    <lineage>
        <taxon>Eukaryota</taxon>
        <taxon>Metazoa</taxon>
        <taxon>Chordata</taxon>
        <taxon>Craniata</taxon>
        <taxon>Vertebrata</taxon>
        <taxon>Euteleostomi</taxon>
        <taxon>Lepidosauria</taxon>
        <taxon>Squamata</taxon>
        <taxon>Bifurcata</taxon>
        <taxon>Unidentata</taxon>
        <taxon>Episquamata</taxon>
        <taxon>Toxicofera</taxon>
        <taxon>Iguania</taxon>
        <taxon>Dactyloidae</taxon>
        <taxon>Anolis</taxon>
    </lineage>
</organism>
<accession>G1KPC7</accession>
<dbReference type="Ensembl" id="ENSACAT00000013988.3">
    <property type="protein sequence ID" value="ENSACAP00000013707.3"/>
    <property type="gene ID" value="ENSACAG00000013890.3"/>
</dbReference>
<keyword evidence="10 19" id="KW-0472">Membrane</keyword>
<dbReference type="InterPro" id="IPR017441">
    <property type="entry name" value="Protein_kinase_ATP_BS"/>
</dbReference>
<keyword evidence="11" id="KW-0829">Tyrosine-protein kinase</keyword>
<feature type="domain" description="Protein kinase" evidence="20">
    <location>
        <begin position="681"/>
        <end position="957"/>
    </location>
</feature>
<dbReference type="InterPro" id="IPR002011">
    <property type="entry name" value="Tyr_kinase_rcpt_2_CS"/>
</dbReference>
<feature type="region of interest" description="Disordered" evidence="18">
    <location>
        <begin position="1088"/>
        <end position="1128"/>
    </location>
</feature>
<evidence type="ECO:0000256" key="8">
    <source>
        <dbReference type="ARBA" id="ARBA00022840"/>
    </source>
</evidence>
<comment type="similarity">
    <text evidence="17">Belongs to the protein kinase superfamily. Tyr protein kinase family. Insulin receptor subfamily.</text>
</comment>
<evidence type="ECO:0000256" key="18">
    <source>
        <dbReference type="SAM" id="MobiDB-lite"/>
    </source>
</evidence>
<evidence type="ECO:0000256" key="16">
    <source>
        <dbReference type="PROSITE-ProRule" id="PRU10141"/>
    </source>
</evidence>
<dbReference type="PANTHER" id="PTHR24416:SF629">
    <property type="entry name" value="TYROSINE-PROTEIN KINASE RECEPTOR"/>
    <property type="match status" value="1"/>
</dbReference>
<dbReference type="PRINTS" id="PR00109">
    <property type="entry name" value="TYRKINASE"/>
</dbReference>
<dbReference type="InParanoid" id="G1KPC7"/>
<evidence type="ECO:0000256" key="19">
    <source>
        <dbReference type="SAM" id="Phobius"/>
    </source>
</evidence>
<keyword evidence="5" id="KW-0732">Signal</keyword>
<dbReference type="GO" id="GO:0007169">
    <property type="term" value="P:cell surface receptor protein tyrosine kinase signaling pathway"/>
    <property type="evidence" value="ECO:0000318"/>
    <property type="project" value="GO_Central"/>
</dbReference>
<dbReference type="PROSITE" id="PS50060">
    <property type="entry name" value="MAM_2"/>
    <property type="match status" value="1"/>
</dbReference>
<keyword evidence="14" id="KW-0325">Glycoprotein</keyword>
<dbReference type="GO" id="GO:0043235">
    <property type="term" value="C:receptor complex"/>
    <property type="evidence" value="ECO:0000318"/>
    <property type="project" value="GO_Central"/>
</dbReference>
<dbReference type="GO" id="GO:0042127">
    <property type="term" value="P:regulation of cell population proliferation"/>
    <property type="evidence" value="ECO:0000318"/>
    <property type="project" value="GO_Central"/>
</dbReference>
<evidence type="ECO:0000256" key="17">
    <source>
        <dbReference type="RuleBase" id="RU000312"/>
    </source>
</evidence>
<evidence type="ECO:0000256" key="5">
    <source>
        <dbReference type="ARBA" id="ARBA00022729"/>
    </source>
</evidence>
<dbReference type="InterPro" id="IPR001245">
    <property type="entry name" value="Ser-Thr/Tyr_kinase_cat_dom"/>
</dbReference>
<protein>
    <recommendedName>
        <fullName evidence="17">Tyrosine-protein kinase receptor</fullName>
        <ecNumber evidence="17">2.7.10.1</ecNumber>
    </recommendedName>
</protein>
<dbReference type="eggNOG" id="KOG1095">
    <property type="taxonomic scope" value="Eukaryota"/>
</dbReference>
<dbReference type="HOGENOM" id="CLU_001878_2_2_1"/>
<evidence type="ECO:0000256" key="10">
    <source>
        <dbReference type="ARBA" id="ARBA00023136"/>
    </source>
</evidence>
<dbReference type="InterPro" id="IPR013320">
    <property type="entry name" value="ConA-like_dom_sf"/>
</dbReference>
<dbReference type="SMART" id="SM00219">
    <property type="entry name" value="TyrKc"/>
    <property type="match status" value="1"/>
</dbReference>
<evidence type="ECO:0000256" key="12">
    <source>
        <dbReference type="ARBA" id="ARBA00023157"/>
    </source>
</evidence>
<feature type="transmembrane region" description="Helical" evidence="19">
    <location>
        <begin position="600"/>
        <end position="624"/>
    </location>
</feature>
<dbReference type="Proteomes" id="UP000001646">
    <property type="component" value="Chromosome 1"/>
</dbReference>
<evidence type="ECO:0000256" key="4">
    <source>
        <dbReference type="ARBA" id="ARBA00022692"/>
    </source>
</evidence>
<evidence type="ECO:0000256" key="13">
    <source>
        <dbReference type="ARBA" id="ARBA00023170"/>
    </source>
</evidence>
<dbReference type="CDD" id="cd05036">
    <property type="entry name" value="PTKc_ALK_LTK"/>
    <property type="match status" value="1"/>
</dbReference>
<evidence type="ECO:0000256" key="6">
    <source>
        <dbReference type="ARBA" id="ARBA00022741"/>
    </source>
</evidence>
<dbReference type="PROSITE" id="PS00107">
    <property type="entry name" value="PROTEIN_KINASE_ATP"/>
    <property type="match status" value="1"/>
</dbReference>
<evidence type="ECO:0000256" key="14">
    <source>
        <dbReference type="ARBA" id="ARBA00023180"/>
    </source>
</evidence>
<dbReference type="AlphaFoldDB" id="G1KPC7"/>
<dbReference type="InterPro" id="IPR050122">
    <property type="entry name" value="RTK"/>
</dbReference>
<keyword evidence="17" id="KW-0597">Phosphoprotein</keyword>
<reference evidence="22" key="3">
    <citation type="submission" date="2025-09" db="UniProtKB">
        <authorList>
            <consortium name="Ensembl"/>
        </authorList>
    </citation>
    <scope>IDENTIFICATION</scope>
</reference>
<comment type="catalytic activity">
    <reaction evidence="15 17">
        <text>L-tyrosyl-[protein] + ATP = O-phospho-L-tyrosyl-[protein] + ADP + H(+)</text>
        <dbReference type="Rhea" id="RHEA:10596"/>
        <dbReference type="Rhea" id="RHEA-COMP:10136"/>
        <dbReference type="Rhea" id="RHEA-COMP:20101"/>
        <dbReference type="ChEBI" id="CHEBI:15378"/>
        <dbReference type="ChEBI" id="CHEBI:30616"/>
        <dbReference type="ChEBI" id="CHEBI:46858"/>
        <dbReference type="ChEBI" id="CHEBI:61978"/>
        <dbReference type="ChEBI" id="CHEBI:456216"/>
        <dbReference type="EC" id="2.7.10.1"/>
    </reaction>
</comment>
<name>G1KPC7_ANOCA</name>
<keyword evidence="7" id="KW-0418">Kinase</keyword>
<dbReference type="Pfam" id="PF12810">
    <property type="entry name" value="ALK_LTK_GRD"/>
    <property type="match status" value="1"/>
</dbReference>
<evidence type="ECO:0000256" key="11">
    <source>
        <dbReference type="ARBA" id="ARBA00023137"/>
    </source>
</evidence>
<keyword evidence="8 16" id="KW-0067">ATP-binding</keyword>
<evidence type="ECO:0000313" key="22">
    <source>
        <dbReference type="Ensembl" id="ENSACAP00000013707.3"/>
    </source>
</evidence>
<evidence type="ECO:0000256" key="1">
    <source>
        <dbReference type="ARBA" id="ARBA00004251"/>
    </source>
</evidence>
<evidence type="ECO:0000256" key="15">
    <source>
        <dbReference type="ARBA" id="ARBA00051243"/>
    </source>
</evidence>
<keyword evidence="23" id="KW-1185">Reference proteome</keyword>
<dbReference type="InterPro" id="IPR055163">
    <property type="entry name" value="ALK/LTK-like_GRD"/>
</dbReference>
<dbReference type="Bgee" id="ENSACAG00000013890">
    <property type="expression patterns" value="Expressed in hemipenis and 6 other cell types or tissues"/>
</dbReference>
<dbReference type="PROSITE" id="PS50011">
    <property type="entry name" value="PROTEIN_KINASE_DOM"/>
    <property type="match status" value="1"/>
</dbReference>
<reference evidence="22 23" key="1">
    <citation type="submission" date="2009-12" db="EMBL/GenBank/DDBJ databases">
        <title>The Genome Sequence of Anolis carolinensis (Green Anole Lizard).</title>
        <authorList>
            <consortium name="The Genome Sequencing Platform"/>
            <person name="Di Palma F."/>
            <person name="Alfoldi J."/>
            <person name="Heiman D."/>
            <person name="Young S."/>
            <person name="Grabherr M."/>
            <person name="Johnson J."/>
            <person name="Lander E.S."/>
            <person name="Lindblad-Toh K."/>
        </authorList>
    </citation>
    <scope>NUCLEOTIDE SEQUENCE [LARGE SCALE GENOMIC DNA]</scope>
    <source>
        <strain evidence="22 23">JBL SC #1</strain>
    </source>
</reference>
<dbReference type="InterPro" id="IPR008266">
    <property type="entry name" value="Tyr_kinase_AS"/>
</dbReference>
<dbReference type="GO" id="GO:0045664">
    <property type="term" value="P:regulation of neuron differentiation"/>
    <property type="evidence" value="ECO:0000318"/>
    <property type="project" value="GO_Central"/>
</dbReference>
<dbReference type="InterPro" id="IPR000998">
    <property type="entry name" value="MAM_dom"/>
</dbReference>
<dbReference type="Pfam" id="PF00629">
    <property type="entry name" value="MAM"/>
    <property type="match status" value="1"/>
</dbReference>
<dbReference type="EC" id="2.7.10.1" evidence="17"/>
<dbReference type="FunFam" id="3.30.200.20:FF:000117">
    <property type="entry name" value="Tyrosine-protein kinase receptor"/>
    <property type="match status" value="1"/>
</dbReference>
<feature type="compositionally biased region" description="Low complexity" evidence="18">
    <location>
        <begin position="1110"/>
        <end position="1127"/>
    </location>
</feature>
<dbReference type="SUPFAM" id="SSF49899">
    <property type="entry name" value="Concanavalin A-like lectins/glucanases"/>
    <property type="match status" value="1"/>
</dbReference>
<evidence type="ECO:0000256" key="3">
    <source>
        <dbReference type="ARBA" id="ARBA00022679"/>
    </source>
</evidence>
<dbReference type="FunFam" id="1.10.510.10:FF:000113">
    <property type="entry name" value="Tyrosine-protein kinase receptor"/>
    <property type="match status" value="1"/>
</dbReference>
<gene>
    <name evidence="22" type="primary">ltk</name>
</gene>
<keyword evidence="2" id="KW-1003">Cell membrane</keyword>
<dbReference type="InterPro" id="IPR020635">
    <property type="entry name" value="Tyr_kinase_cat_dom"/>
</dbReference>
<dbReference type="STRING" id="28377.ENSACAP00000013707"/>
<dbReference type="Gene3D" id="2.60.120.200">
    <property type="match status" value="1"/>
</dbReference>
<feature type="domain" description="MAM" evidence="21">
    <location>
        <begin position="120"/>
        <end position="200"/>
    </location>
</feature>
<sequence length="1189" mass="129226">SCNEKGWVGSGLSLSSNIICAKGGCVSQLQVCDFSTDCSSKGDDEYFCDTLPEGAHCSFEGGLCGWICMENVVETFLGCFRSCKVCNSHGDSSQICSLILQNMDVLQNITYFLPNSSLSYIFGSYNGTISLIVQEQTNETSATSLMWERTGSWSDHWFLITLDMPRLQNSFHLQLVATWGWNSQADIAVDNITFGQDCFSNGELLLIKETKQKTMATEDPNISKAMLSSCDSSPCEAPDTPWWFSSCGASGPQGPTQAQCHNAYHNSNVSVTVEKEGPLRGVQIWKVPESKQYMISAYGAAGGKGAKNHNKRSHGVFISAIFKLEKDELLYILVGQQGEDACPGASSQTMQICLGESSEIEEEYKKEKGLTEWAGGGGGGGGATYIFRKKNGAFEPLLIAAGGGGKAYMKYQEGSLDDEFLEQYVNNTAVPGISGRTGAAGGGGGWEGAIQVPWAGKSLLEGGEGGEACPQALQKLQWATSGGFGGGGGACTSGGGGGGYKGGHAFETDDITADGQDGVSFVNPIGEVFLSPLAVIESHGEVIIEVYVNCNHCQSGLCKRAPDTHLPICICQDDTVLASDNISCIELRGPILEGRLPLPLLLAVIAIVVVLGMALTCGTLSFVYHRKKQQLEGARARLQSPEYNLSKIRTSTIMTDYNPNYSFAGKAATLSELKEIPRKNISLLRALGHGAFGEVYKGTVVGITADHSPLQVAIKTLPEICSEQDEMDFLMEALIISKFNHQNIVQCIGVSLQTLPRFILLELMTGGDMKSFLRQNRPRVNQPSTLTMQDLLDIARDIACGCKYLEENHFIHRDIAARNCLLTCTGPGRVAKIGDFGMARDIYRASYYRKGGRAMLPVKWMPPEAFLEGIFTSKTDTWSFGVLLWEIFSLGYMPYPCKTNQEVLEFVTSGGRMDPPKNCPGPVYRIMTQCWQHSPEYRPNFSTILERIKYCTQDPDVINTELPIECSPTPDDEGSTVLHPNSSTGMVPFLGNPTCAPQTNPRTLEDHNSGNKYGQCPQELLVENLGNWIGRGPSLPVTSDSSSEVWAQSTIDPKLDSTSQPKQKLKNKTKNLWNPTYGSWVLENTCQPGPSSKLNSTQEREDSGFDGNCSSSPSSRASPSSPSQNHSPHIDIGGIELVKLQNFPCGNVNYAYDDLCYEVSGIPFDALHRVNRIFFLLINLQGTLGLFVF</sequence>
<evidence type="ECO:0000259" key="21">
    <source>
        <dbReference type="PROSITE" id="PS50060"/>
    </source>
</evidence>
<feature type="compositionally biased region" description="Polar residues" evidence="18">
    <location>
        <begin position="1036"/>
        <end position="1062"/>
    </location>
</feature>
<dbReference type="GO" id="GO:0004714">
    <property type="term" value="F:transmembrane receptor protein tyrosine kinase activity"/>
    <property type="evidence" value="ECO:0000318"/>
    <property type="project" value="GO_Central"/>
</dbReference>
<dbReference type="GO" id="GO:0005524">
    <property type="term" value="F:ATP binding"/>
    <property type="evidence" value="ECO:0007669"/>
    <property type="project" value="UniProtKB-UniRule"/>
</dbReference>
<dbReference type="InterPro" id="IPR011009">
    <property type="entry name" value="Kinase-like_dom_sf"/>
</dbReference>
<keyword evidence="9 19" id="KW-1133">Transmembrane helix</keyword>
<proteinExistence type="inferred from homology"/>
<evidence type="ECO:0000256" key="2">
    <source>
        <dbReference type="ARBA" id="ARBA00022475"/>
    </source>
</evidence>
<evidence type="ECO:0000259" key="20">
    <source>
        <dbReference type="PROSITE" id="PS50011"/>
    </source>
</evidence>
<evidence type="ECO:0000256" key="7">
    <source>
        <dbReference type="ARBA" id="ARBA00022777"/>
    </source>
</evidence>
<dbReference type="InterPro" id="IPR000719">
    <property type="entry name" value="Prot_kinase_dom"/>
</dbReference>
<dbReference type="PROSITE" id="PS00239">
    <property type="entry name" value="RECEPTOR_TYR_KIN_II"/>
    <property type="match status" value="1"/>
</dbReference>
<feature type="binding site" evidence="16">
    <location>
        <position position="715"/>
    </location>
    <ligand>
        <name>ATP</name>
        <dbReference type="ChEBI" id="CHEBI:30616"/>
    </ligand>
</feature>
<dbReference type="Pfam" id="PF07714">
    <property type="entry name" value="PK_Tyr_Ser-Thr"/>
    <property type="match status" value="1"/>
</dbReference>
<feature type="region of interest" description="Disordered" evidence="18">
    <location>
        <begin position="1033"/>
        <end position="1070"/>
    </location>
</feature>
<dbReference type="GO" id="GO:0005886">
    <property type="term" value="C:plasma membrane"/>
    <property type="evidence" value="ECO:0000318"/>
    <property type="project" value="GO_Central"/>
</dbReference>
<feature type="compositionally biased region" description="Polar residues" evidence="18">
    <location>
        <begin position="1088"/>
        <end position="1097"/>
    </location>
</feature>
<dbReference type="GeneTree" id="ENSGT00940000164602"/>
<keyword evidence="6 16" id="KW-0547">Nucleotide-binding</keyword>
<keyword evidence="12" id="KW-1015">Disulfide bond</keyword>
<dbReference type="Gene3D" id="3.30.200.20">
    <property type="entry name" value="Phosphorylase Kinase, domain 1"/>
    <property type="match status" value="1"/>
</dbReference>
<dbReference type="Gene3D" id="1.10.510.10">
    <property type="entry name" value="Transferase(Phosphotransferase) domain 1"/>
    <property type="match status" value="1"/>
</dbReference>
<keyword evidence="3" id="KW-0808">Transferase</keyword>
<dbReference type="PROSITE" id="PS00109">
    <property type="entry name" value="PROTEIN_KINASE_TYR"/>
    <property type="match status" value="1"/>
</dbReference>
<keyword evidence="13 17" id="KW-0675">Receptor</keyword>
<dbReference type="SUPFAM" id="SSF56112">
    <property type="entry name" value="Protein kinase-like (PK-like)"/>
    <property type="match status" value="1"/>
</dbReference>